<keyword evidence="6 13" id="KW-0441">Lipid A biosynthesis</keyword>
<dbReference type="GO" id="GO:0009245">
    <property type="term" value="P:lipid A biosynthetic process"/>
    <property type="evidence" value="ECO:0007669"/>
    <property type="project" value="UniProtKB-UniRule"/>
</dbReference>
<reference evidence="14" key="2">
    <citation type="submission" date="2021-04" db="EMBL/GenBank/DDBJ databases">
        <authorList>
            <person name="Gilroy R."/>
        </authorList>
    </citation>
    <scope>NUCLEOTIDE SEQUENCE</scope>
    <source>
        <strain evidence="14">687</strain>
    </source>
</reference>
<dbReference type="PANTHER" id="PTHR42724">
    <property type="entry name" value="TETRAACYLDISACCHARIDE 4'-KINASE"/>
    <property type="match status" value="1"/>
</dbReference>
<dbReference type="PANTHER" id="PTHR42724:SF1">
    <property type="entry name" value="TETRAACYLDISACCHARIDE 4'-KINASE, MITOCHONDRIAL-RELATED"/>
    <property type="match status" value="1"/>
</dbReference>
<keyword evidence="8 13" id="KW-0547">Nucleotide-binding</keyword>
<gene>
    <name evidence="13 14" type="primary">lpxK</name>
    <name evidence="14" type="ORF">IAA31_03670</name>
</gene>
<evidence type="ECO:0000256" key="1">
    <source>
        <dbReference type="ARBA" id="ARBA00002274"/>
    </source>
</evidence>
<dbReference type="NCBIfam" id="TIGR00682">
    <property type="entry name" value="lpxK"/>
    <property type="match status" value="1"/>
</dbReference>
<keyword evidence="9 13" id="KW-0418">Kinase</keyword>
<evidence type="ECO:0000256" key="6">
    <source>
        <dbReference type="ARBA" id="ARBA00022556"/>
    </source>
</evidence>
<dbReference type="EMBL" id="JAHLFG010000038">
    <property type="protein sequence ID" value="MBU3826570.1"/>
    <property type="molecule type" value="Genomic_DNA"/>
</dbReference>
<evidence type="ECO:0000256" key="11">
    <source>
        <dbReference type="ARBA" id="ARBA00023098"/>
    </source>
</evidence>
<organism evidence="14 15">
    <name type="scientific">Candidatus Anaerobiospirillum merdipullorum</name>
    <dbReference type="NCBI Taxonomy" id="2838450"/>
    <lineage>
        <taxon>Bacteria</taxon>
        <taxon>Pseudomonadati</taxon>
        <taxon>Pseudomonadota</taxon>
        <taxon>Gammaproteobacteria</taxon>
        <taxon>Aeromonadales</taxon>
        <taxon>Succinivibrionaceae</taxon>
        <taxon>Anaerobiospirillum</taxon>
    </lineage>
</organism>
<evidence type="ECO:0000256" key="13">
    <source>
        <dbReference type="HAMAP-Rule" id="MF_00409"/>
    </source>
</evidence>
<reference evidence="14" key="1">
    <citation type="journal article" date="2021" name="PeerJ">
        <title>Extensive microbial diversity within the chicken gut microbiome revealed by metagenomics and culture.</title>
        <authorList>
            <person name="Gilroy R."/>
            <person name="Ravi A."/>
            <person name="Getino M."/>
            <person name="Pursley I."/>
            <person name="Horton D.L."/>
            <person name="Alikhan N.F."/>
            <person name="Baker D."/>
            <person name="Gharbi K."/>
            <person name="Hall N."/>
            <person name="Watson M."/>
            <person name="Adriaenssens E.M."/>
            <person name="Foster-Nyarko E."/>
            <person name="Jarju S."/>
            <person name="Secka A."/>
            <person name="Antonio M."/>
            <person name="Oren A."/>
            <person name="Chaudhuri R.R."/>
            <person name="La Ragione R."/>
            <person name="Hildebrand F."/>
            <person name="Pallen M.J."/>
        </authorList>
    </citation>
    <scope>NUCLEOTIDE SEQUENCE</scope>
    <source>
        <strain evidence="14">687</strain>
    </source>
</reference>
<accession>A0A9E2KM36</accession>
<dbReference type="HAMAP" id="MF_00409">
    <property type="entry name" value="LpxK"/>
    <property type="match status" value="1"/>
</dbReference>
<keyword evidence="11 13" id="KW-0443">Lipid metabolism</keyword>
<keyword evidence="5 13" id="KW-0444">Lipid biosynthesis</keyword>
<evidence type="ECO:0000256" key="3">
    <source>
        <dbReference type="ARBA" id="ARBA00012071"/>
    </source>
</evidence>
<comment type="function">
    <text evidence="1 13">Transfers the gamma-phosphate of ATP to the 4'-position of a tetraacyldisaccharide 1-phosphate intermediate (termed DS-1-P) to form tetraacyldisaccharide 1,4'-bis-phosphate (lipid IVA).</text>
</comment>
<dbReference type="GO" id="GO:0009244">
    <property type="term" value="P:lipopolysaccharide core region biosynthetic process"/>
    <property type="evidence" value="ECO:0007669"/>
    <property type="project" value="TreeGrafter"/>
</dbReference>
<dbReference type="InterPro" id="IPR027417">
    <property type="entry name" value="P-loop_NTPase"/>
</dbReference>
<evidence type="ECO:0000313" key="14">
    <source>
        <dbReference type="EMBL" id="MBU3826570.1"/>
    </source>
</evidence>
<keyword evidence="7 13" id="KW-0808">Transferase</keyword>
<dbReference type="GO" id="GO:0005524">
    <property type="term" value="F:ATP binding"/>
    <property type="evidence" value="ECO:0007669"/>
    <property type="project" value="UniProtKB-UniRule"/>
</dbReference>
<evidence type="ECO:0000256" key="9">
    <source>
        <dbReference type="ARBA" id="ARBA00022777"/>
    </source>
</evidence>
<dbReference type="Proteomes" id="UP000824150">
    <property type="component" value="Unassembled WGS sequence"/>
</dbReference>
<evidence type="ECO:0000256" key="7">
    <source>
        <dbReference type="ARBA" id="ARBA00022679"/>
    </source>
</evidence>
<evidence type="ECO:0000256" key="8">
    <source>
        <dbReference type="ARBA" id="ARBA00022741"/>
    </source>
</evidence>
<comment type="pathway">
    <text evidence="2 13">Glycolipid biosynthesis; lipid IV(A) biosynthesis; lipid IV(A) from (3R)-3-hydroxytetradecanoyl-[acyl-carrier-protein] and UDP-N-acetyl-alpha-D-glucosamine: step 6/6.</text>
</comment>
<dbReference type="GO" id="GO:0005886">
    <property type="term" value="C:plasma membrane"/>
    <property type="evidence" value="ECO:0007669"/>
    <property type="project" value="TreeGrafter"/>
</dbReference>
<evidence type="ECO:0000256" key="2">
    <source>
        <dbReference type="ARBA" id="ARBA00004870"/>
    </source>
</evidence>
<dbReference type="InterPro" id="IPR003758">
    <property type="entry name" value="LpxK"/>
</dbReference>
<evidence type="ECO:0000256" key="5">
    <source>
        <dbReference type="ARBA" id="ARBA00022516"/>
    </source>
</evidence>
<dbReference type="Pfam" id="PF02606">
    <property type="entry name" value="LpxK"/>
    <property type="match status" value="1"/>
</dbReference>
<evidence type="ECO:0000256" key="10">
    <source>
        <dbReference type="ARBA" id="ARBA00022840"/>
    </source>
</evidence>
<protein>
    <recommendedName>
        <fullName evidence="4 13">Tetraacyldisaccharide 4'-kinase</fullName>
        <ecNumber evidence="3 13">2.7.1.130</ecNumber>
    </recommendedName>
    <alternativeName>
        <fullName evidence="12 13">Lipid A 4'-kinase</fullName>
    </alternativeName>
</protein>
<dbReference type="EC" id="2.7.1.130" evidence="3 13"/>
<evidence type="ECO:0000313" key="15">
    <source>
        <dbReference type="Proteomes" id="UP000824150"/>
    </source>
</evidence>
<comment type="caution">
    <text evidence="14">The sequence shown here is derived from an EMBL/GenBank/DDBJ whole genome shotgun (WGS) entry which is preliminary data.</text>
</comment>
<dbReference type="SUPFAM" id="SSF52540">
    <property type="entry name" value="P-loop containing nucleoside triphosphate hydrolases"/>
    <property type="match status" value="1"/>
</dbReference>
<proteinExistence type="inferred from homology"/>
<feature type="binding site" evidence="13">
    <location>
        <begin position="61"/>
        <end position="68"/>
    </location>
    <ligand>
        <name>ATP</name>
        <dbReference type="ChEBI" id="CHEBI:30616"/>
    </ligand>
</feature>
<keyword evidence="10 13" id="KW-0067">ATP-binding</keyword>
<sequence>MACIDKIWYEKSPYAVVGSLILRPLSWVFALCSALRRMLYEQGVLKSSAPLVPVIIVGGLSAGGSGKTPLCVALIKELQRRGYKVGLLSRGYRAKAQQFPWRVMADGDAVTCGDEPLLIKRQTGAEVVIDPKRPRGAFYLASLGVDVIICDDGLQHYALKRDGEIVVVDGVRMFGNKKLLPSGPLREGLWRLKKVDEVVINGAVAKLGYNTMVLHPTAPIALDGSAITVPKGAKVIALAGIGNPTRFYKTLEDFGFAIAEVLTVGDHGTLPCSKIATAAQRYPVIMTAKDAIKYEGQKLANVFVLNVEAFLAPAFYDGVEQLIKSATNRIELRARRQQAQGAQGNKHE</sequence>
<comment type="similarity">
    <text evidence="13">Belongs to the LpxK family.</text>
</comment>
<name>A0A9E2KM36_9GAMM</name>
<dbReference type="AlphaFoldDB" id="A0A9E2KM36"/>
<comment type="catalytic activity">
    <reaction evidence="13">
        <text>a lipid A disaccharide + ATP = a lipid IVA + ADP + H(+)</text>
        <dbReference type="Rhea" id="RHEA:67840"/>
        <dbReference type="ChEBI" id="CHEBI:15378"/>
        <dbReference type="ChEBI" id="CHEBI:30616"/>
        <dbReference type="ChEBI" id="CHEBI:176343"/>
        <dbReference type="ChEBI" id="CHEBI:176425"/>
        <dbReference type="ChEBI" id="CHEBI:456216"/>
        <dbReference type="EC" id="2.7.1.130"/>
    </reaction>
</comment>
<evidence type="ECO:0000256" key="12">
    <source>
        <dbReference type="ARBA" id="ARBA00029757"/>
    </source>
</evidence>
<dbReference type="GO" id="GO:0009029">
    <property type="term" value="F:lipid-A 4'-kinase activity"/>
    <property type="evidence" value="ECO:0007669"/>
    <property type="project" value="UniProtKB-UniRule"/>
</dbReference>
<evidence type="ECO:0000256" key="4">
    <source>
        <dbReference type="ARBA" id="ARBA00016436"/>
    </source>
</evidence>